<reference evidence="11" key="1">
    <citation type="submission" date="2020-01" db="EMBL/GenBank/DDBJ databases">
        <title>Draft genome sequence of the Termite Coptotermes fromosanus.</title>
        <authorList>
            <person name="Itakura S."/>
            <person name="Yosikawa Y."/>
            <person name="Umezawa K."/>
        </authorList>
    </citation>
    <scope>NUCLEOTIDE SEQUENCE [LARGE SCALE GENOMIC DNA]</scope>
</reference>
<dbReference type="Proteomes" id="UP000502823">
    <property type="component" value="Unassembled WGS sequence"/>
</dbReference>
<protein>
    <recommendedName>
        <fullName evidence="9">RING-CH-type domain-containing protein</fullName>
    </recommendedName>
</protein>
<evidence type="ECO:0000256" key="7">
    <source>
        <dbReference type="ARBA" id="ARBA00022859"/>
    </source>
</evidence>
<dbReference type="SUPFAM" id="SSF57850">
    <property type="entry name" value="RING/U-box"/>
    <property type="match status" value="1"/>
</dbReference>
<evidence type="ECO:0000256" key="8">
    <source>
        <dbReference type="SAM" id="Phobius"/>
    </source>
</evidence>
<dbReference type="SMART" id="SM00744">
    <property type="entry name" value="RINGv"/>
    <property type="match status" value="1"/>
</dbReference>
<keyword evidence="7" id="KW-0391">Immunity</keyword>
<evidence type="ECO:0000256" key="4">
    <source>
        <dbReference type="ARBA" id="ARBA00022723"/>
    </source>
</evidence>
<evidence type="ECO:0000256" key="5">
    <source>
        <dbReference type="ARBA" id="ARBA00022771"/>
    </source>
</evidence>
<keyword evidence="11" id="KW-1185">Reference proteome</keyword>
<dbReference type="Gene3D" id="3.30.40.10">
    <property type="entry name" value="Zinc/RING finger domain, C3HC4 (zinc finger)"/>
    <property type="match status" value="1"/>
</dbReference>
<dbReference type="Pfam" id="PF12906">
    <property type="entry name" value="RINGv"/>
    <property type="match status" value="1"/>
</dbReference>
<keyword evidence="8" id="KW-0812">Transmembrane</keyword>
<dbReference type="InParanoid" id="A0A6L2Q2G8"/>
<evidence type="ECO:0000256" key="2">
    <source>
        <dbReference type="ARBA" id="ARBA00004177"/>
    </source>
</evidence>
<sequence length="512" mass="56582">MVFRICHCEGDSEVPLIAPCYCAGSLRYVHQACLQQWIKSSDIRSCELCKFQFIMQSKIKPFSEESLLCLLVALEAQQRLGFLCWLQWQTLEMSGVERRKLLCSVTFHAVALTCVVWSLYVLIDRTAEEIHKGILEWPFWTKLIVEAIGFTGGIIFMYIQCKSYLHLCRRWKAFNRVIFVQNAPEKVALPTSNSQPPLAREESLLVSETCCGVVTSDDVGRGKHGGNELASANAVGCAFCEARRKNCSKRKAEEKQYERSVSVTDNILLACTECGNEELLKRVTVIENGNNYQSVASESLEGRGICEISNLKETDYEGCAGNVSNSKFSYDESSHIRGDRCLSGNECEEMSHLLQEENSKCESVCRMGGNHQGASAFVFLPSSLLTPLTRQRELEGKGKFQDINVPNMSTSCAVSSSSSEESFQSPSVQLLQQTRKSLIDTGLPLTQQEAPTLPVRPWAIGPSNSGIKWVSDVASDQIAGVPAATVRTKFSLGSQSPLLSVIPGNEHPTNAT</sequence>
<dbReference type="PROSITE" id="PS51292">
    <property type="entry name" value="ZF_RING_CH"/>
    <property type="match status" value="1"/>
</dbReference>
<evidence type="ECO:0000313" key="11">
    <source>
        <dbReference type="Proteomes" id="UP000502823"/>
    </source>
</evidence>
<dbReference type="GO" id="GO:0005765">
    <property type="term" value="C:lysosomal membrane"/>
    <property type="evidence" value="ECO:0007669"/>
    <property type="project" value="UniProtKB-SubCell"/>
</dbReference>
<gene>
    <name evidence="10" type="ORF">Cfor_04674</name>
</gene>
<evidence type="ECO:0000256" key="3">
    <source>
        <dbReference type="ARBA" id="ARBA00004656"/>
    </source>
</evidence>
<organism evidence="10 11">
    <name type="scientific">Coptotermes formosanus</name>
    <name type="common">Formosan subterranean termite</name>
    <dbReference type="NCBI Taxonomy" id="36987"/>
    <lineage>
        <taxon>Eukaryota</taxon>
        <taxon>Metazoa</taxon>
        <taxon>Ecdysozoa</taxon>
        <taxon>Arthropoda</taxon>
        <taxon>Hexapoda</taxon>
        <taxon>Insecta</taxon>
        <taxon>Pterygota</taxon>
        <taxon>Neoptera</taxon>
        <taxon>Polyneoptera</taxon>
        <taxon>Dictyoptera</taxon>
        <taxon>Blattodea</taxon>
        <taxon>Blattoidea</taxon>
        <taxon>Termitoidae</taxon>
        <taxon>Rhinotermitidae</taxon>
        <taxon>Coptotermes</taxon>
    </lineage>
</organism>
<evidence type="ECO:0000259" key="9">
    <source>
        <dbReference type="PROSITE" id="PS51292"/>
    </source>
</evidence>
<evidence type="ECO:0000256" key="1">
    <source>
        <dbReference type="ARBA" id="ARBA00004127"/>
    </source>
</evidence>
<feature type="domain" description="RING-CH-type" evidence="9">
    <location>
        <begin position="1"/>
        <end position="56"/>
    </location>
</feature>
<keyword evidence="5" id="KW-0863">Zinc-finger</keyword>
<evidence type="ECO:0000256" key="6">
    <source>
        <dbReference type="ARBA" id="ARBA00022833"/>
    </source>
</evidence>
<evidence type="ECO:0000313" key="10">
    <source>
        <dbReference type="EMBL" id="GFG37762.1"/>
    </source>
</evidence>
<dbReference type="InterPro" id="IPR013083">
    <property type="entry name" value="Znf_RING/FYVE/PHD"/>
</dbReference>
<feature type="transmembrane region" description="Helical" evidence="8">
    <location>
        <begin position="143"/>
        <end position="161"/>
    </location>
</feature>
<keyword evidence="8" id="KW-1133">Transmembrane helix</keyword>
<keyword evidence="4" id="KW-0479">Metal-binding</keyword>
<comment type="subcellular location">
    <subcellularLocation>
        <location evidence="1">Endomembrane system</location>
        <topology evidence="1">Multi-pass membrane protein</topology>
    </subcellularLocation>
    <subcellularLocation>
        <location evidence="2">Endosome</location>
    </subcellularLocation>
    <subcellularLocation>
        <location evidence="3">Lysosome membrane</location>
    </subcellularLocation>
</comment>
<dbReference type="OrthoDB" id="264354at2759"/>
<keyword evidence="6" id="KW-0862">Zinc</keyword>
<dbReference type="AlphaFoldDB" id="A0A6L2Q2G8"/>
<name>A0A6L2Q2G8_COPFO</name>
<dbReference type="GO" id="GO:0008270">
    <property type="term" value="F:zinc ion binding"/>
    <property type="evidence" value="ECO:0007669"/>
    <property type="project" value="UniProtKB-KW"/>
</dbReference>
<accession>A0A6L2Q2G8</accession>
<feature type="transmembrane region" description="Helical" evidence="8">
    <location>
        <begin position="101"/>
        <end position="123"/>
    </location>
</feature>
<dbReference type="PANTHER" id="PTHR45981">
    <property type="entry name" value="LD02310P"/>
    <property type="match status" value="1"/>
</dbReference>
<proteinExistence type="predicted"/>
<keyword evidence="8" id="KW-0472">Membrane</keyword>
<dbReference type="InterPro" id="IPR011016">
    <property type="entry name" value="Znf_RING-CH"/>
</dbReference>
<comment type="caution">
    <text evidence="10">The sequence shown here is derived from an EMBL/GenBank/DDBJ whole genome shotgun (WGS) entry which is preliminary data.</text>
</comment>
<dbReference type="GO" id="GO:0002376">
    <property type="term" value="P:immune system process"/>
    <property type="evidence" value="ECO:0007669"/>
    <property type="project" value="UniProtKB-KW"/>
</dbReference>
<dbReference type="GO" id="GO:0005768">
    <property type="term" value="C:endosome"/>
    <property type="evidence" value="ECO:0007669"/>
    <property type="project" value="UniProtKB-SubCell"/>
</dbReference>
<dbReference type="EMBL" id="BLKM01000721">
    <property type="protein sequence ID" value="GFG37762.1"/>
    <property type="molecule type" value="Genomic_DNA"/>
</dbReference>